<reference evidence="1" key="1">
    <citation type="submission" date="2023-01" db="EMBL/GenBank/DDBJ databases">
        <title>Colletotrichum chrysophilum M932 genome sequence.</title>
        <authorList>
            <person name="Baroncelli R."/>
        </authorList>
    </citation>
    <scope>NUCLEOTIDE SEQUENCE</scope>
    <source>
        <strain evidence="1">M932</strain>
    </source>
</reference>
<dbReference type="InterPro" id="IPR011043">
    <property type="entry name" value="Gal_Oxase/kelch_b-propeller"/>
</dbReference>
<proteinExistence type="predicted"/>
<name>A0AAD9E7T2_9PEZI</name>
<protein>
    <submittedName>
        <fullName evidence="1">Kelch repeat protein</fullName>
    </submittedName>
</protein>
<evidence type="ECO:0000313" key="1">
    <source>
        <dbReference type="EMBL" id="KAK1838545.1"/>
    </source>
</evidence>
<keyword evidence="2" id="KW-1185">Reference proteome</keyword>
<dbReference type="Proteomes" id="UP001243330">
    <property type="component" value="Unassembled WGS sequence"/>
</dbReference>
<sequence length="215" mass="23634">MEAVPGLWMGLGPPSPATMAVPVSGFLQVDYTSPERVWTQHPDAPYSDLGTVYAGSAHHVPSFRPDGLVVILGGNELEPETRQSQNRNMDMLWFMDPTAPDQWHSQKTTNAPPARRRWPCVVGAQGRNNTYEIFIFGGNTDDGQTFGDIWILSLPGFFWTVAQHDSNIKRTLMSCVVAGQRQMIVVGGLNNSDNNVVGKCKGLAPRLVQRRGAVD</sequence>
<dbReference type="SUPFAM" id="SSF50965">
    <property type="entry name" value="Galactose oxidase, central domain"/>
    <property type="match status" value="1"/>
</dbReference>
<dbReference type="EMBL" id="JAQOWY010000809">
    <property type="protein sequence ID" value="KAK1838545.1"/>
    <property type="molecule type" value="Genomic_DNA"/>
</dbReference>
<gene>
    <name evidence="1" type="ORF">CCHR01_18827</name>
</gene>
<dbReference type="Gene3D" id="2.120.10.80">
    <property type="entry name" value="Kelch-type beta propeller"/>
    <property type="match status" value="1"/>
</dbReference>
<accession>A0AAD9E7T2</accession>
<organism evidence="1 2">
    <name type="scientific">Colletotrichum chrysophilum</name>
    <dbReference type="NCBI Taxonomy" id="1836956"/>
    <lineage>
        <taxon>Eukaryota</taxon>
        <taxon>Fungi</taxon>
        <taxon>Dikarya</taxon>
        <taxon>Ascomycota</taxon>
        <taxon>Pezizomycotina</taxon>
        <taxon>Sordariomycetes</taxon>
        <taxon>Hypocreomycetidae</taxon>
        <taxon>Glomerellales</taxon>
        <taxon>Glomerellaceae</taxon>
        <taxon>Colletotrichum</taxon>
        <taxon>Colletotrichum gloeosporioides species complex</taxon>
    </lineage>
</organism>
<dbReference type="InterPro" id="IPR015915">
    <property type="entry name" value="Kelch-typ_b-propeller"/>
</dbReference>
<evidence type="ECO:0000313" key="2">
    <source>
        <dbReference type="Proteomes" id="UP001243330"/>
    </source>
</evidence>
<comment type="caution">
    <text evidence="1">The sequence shown here is derived from an EMBL/GenBank/DDBJ whole genome shotgun (WGS) entry which is preliminary data.</text>
</comment>
<dbReference type="AlphaFoldDB" id="A0AAD9E7T2"/>